<evidence type="ECO:0000313" key="1">
    <source>
        <dbReference type="EMBL" id="ABZ07337.1"/>
    </source>
</evidence>
<gene>
    <name evidence="1" type="ORF">ALOHA_HF4000ANIW133K13ctg1g12</name>
</gene>
<accession>B3T428</accession>
<protein>
    <submittedName>
        <fullName evidence="1">Uncharacterized protein</fullName>
    </submittedName>
</protein>
<name>B3T428_9ARCH</name>
<dbReference type="AlphaFoldDB" id="B3T428"/>
<reference evidence="1" key="1">
    <citation type="journal article" date="2008" name="ISME J.">
        <title>Genomic patterns of recombination, clonal divergence and environment in marine microbial populations.</title>
        <authorList>
            <person name="Konstantinidis K.T."/>
            <person name="Delong E.F."/>
        </authorList>
    </citation>
    <scope>NUCLEOTIDE SEQUENCE</scope>
</reference>
<proteinExistence type="predicted"/>
<organism evidence="1">
    <name type="scientific">uncultured marine crenarchaeote HF4000_ANIW133K13</name>
    <dbReference type="NCBI Taxonomy" id="455572"/>
    <lineage>
        <taxon>Archaea</taxon>
        <taxon>Nitrososphaerota</taxon>
        <taxon>Nitrososphaeria</taxon>
        <taxon>Nitrosopumilales</taxon>
        <taxon>environmental samples</taxon>
    </lineage>
</organism>
<dbReference type="EMBL" id="EU016598">
    <property type="protein sequence ID" value="ABZ07337.1"/>
    <property type="molecule type" value="Genomic_DNA"/>
</dbReference>
<sequence>MVDQSDIDDYRQQVAEDKIMAQVEKLAILRKKVDVALEVIAKFITDYEFDRGTFVVTNQPDKVTVTEKSIENLKEIKNILTGANDYLNYLSNSDS</sequence>